<dbReference type="AlphaFoldDB" id="A0AAD8W9D3"/>
<dbReference type="GO" id="GO:0016020">
    <property type="term" value="C:membrane"/>
    <property type="evidence" value="ECO:0007669"/>
    <property type="project" value="TreeGrafter"/>
</dbReference>
<keyword evidence="3" id="KW-1185">Reference proteome</keyword>
<dbReference type="Gene3D" id="1.10.510.10">
    <property type="entry name" value="Transferase(Phosphotransferase) domain 1"/>
    <property type="match status" value="1"/>
</dbReference>
<organism evidence="2 3">
    <name type="scientific">Lolium multiflorum</name>
    <name type="common">Italian ryegrass</name>
    <name type="synonym">Lolium perenne subsp. multiflorum</name>
    <dbReference type="NCBI Taxonomy" id="4521"/>
    <lineage>
        <taxon>Eukaryota</taxon>
        <taxon>Viridiplantae</taxon>
        <taxon>Streptophyta</taxon>
        <taxon>Embryophyta</taxon>
        <taxon>Tracheophyta</taxon>
        <taxon>Spermatophyta</taxon>
        <taxon>Magnoliopsida</taxon>
        <taxon>Liliopsida</taxon>
        <taxon>Poales</taxon>
        <taxon>Poaceae</taxon>
        <taxon>BOP clade</taxon>
        <taxon>Pooideae</taxon>
        <taxon>Poodae</taxon>
        <taxon>Poeae</taxon>
        <taxon>Poeae Chloroplast Group 2 (Poeae type)</taxon>
        <taxon>Loliodinae</taxon>
        <taxon>Loliinae</taxon>
        <taxon>Lolium</taxon>
    </lineage>
</organism>
<evidence type="ECO:0000313" key="2">
    <source>
        <dbReference type="EMBL" id="KAK1646925.1"/>
    </source>
</evidence>
<accession>A0AAD8W9D3</accession>
<dbReference type="SUPFAM" id="SSF56112">
    <property type="entry name" value="Protein kinase-like (PK-like)"/>
    <property type="match status" value="1"/>
</dbReference>
<dbReference type="PANTHER" id="PTHR48055:SF50">
    <property type="entry name" value="PROTEIN KINASE DOMAIN-CONTAINING PROTEIN"/>
    <property type="match status" value="1"/>
</dbReference>
<gene>
    <name evidence="2" type="ORF">QYE76_064730</name>
</gene>
<dbReference type="PANTHER" id="PTHR48055">
    <property type="entry name" value="LEUCINE-RICH REPEAT RECEPTOR PROTEIN KINASE EMS1"/>
    <property type="match status" value="1"/>
</dbReference>
<dbReference type="EMBL" id="JAUUTY010000004">
    <property type="protein sequence ID" value="KAK1646925.1"/>
    <property type="molecule type" value="Genomic_DNA"/>
</dbReference>
<reference evidence="2" key="1">
    <citation type="submission" date="2023-07" db="EMBL/GenBank/DDBJ databases">
        <title>A chromosome-level genome assembly of Lolium multiflorum.</title>
        <authorList>
            <person name="Chen Y."/>
            <person name="Copetti D."/>
            <person name="Kolliker R."/>
            <person name="Studer B."/>
        </authorList>
    </citation>
    <scope>NUCLEOTIDE SEQUENCE</scope>
    <source>
        <strain evidence="2">02402/16</strain>
        <tissue evidence="2">Leaf</tissue>
    </source>
</reference>
<feature type="domain" description="Protein kinase" evidence="1">
    <location>
        <begin position="1"/>
        <end position="159"/>
    </location>
</feature>
<dbReference type="Pfam" id="PF00069">
    <property type="entry name" value="Pkinase"/>
    <property type="match status" value="1"/>
</dbReference>
<comment type="caution">
    <text evidence="2">The sequence shown here is derived from an EMBL/GenBank/DDBJ whole genome shotgun (WGS) entry which is preliminary data.</text>
</comment>
<dbReference type="InterPro" id="IPR011009">
    <property type="entry name" value="Kinase-like_dom_sf"/>
</dbReference>
<proteinExistence type="predicted"/>
<dbReference type="GO" id="GO:0005524">
    <property type="term" value="F:ATP binding"/>
    <property type="evidence" value="ECO:0007669"/>
    <property type="project" value="InterPro"/>
</dbReference>
<name>A0AAD8W9D3_LOLMU</name>
<protein>
    <recommendedName>
        <fullName evidence="1">Protein kinase domain-containing protein</fullName>
    </recommendedName>
</protein>
<dbReference type="InterPro" id="IPR051564">
    <property type="entry name" value="LRR_receptor-like_kinase"/>
</dbReference>
<sequence length="159" mass="17265">MPRGDLHRLLNSAQDHEGSLDFIHITVAQRLSIVLDVADAYLQHNNQGTIVHCHMKPSNILLDDTMTTHVGDFGLARFVVDPAASSPDDSHSTSLIAINGTIGYAAPECATRGHVLTASDVYRFGIVVLEMFLRKRPTDASLSMKNGYGIHSANQCAPK</sequence>
<dbReference type="InterPro" id="IPR000719">
    <property type="entry name" value="Prot_kinase_dom"/>
</dbReference>
<evidence type="ECO:0000259" key="1">
    <source>
        <dbReference type="PROSITE" id="PS50011"/>
    </source>
</evidence>
<evidence type="ECO:0000313" key="3">
    <source>
        <dbReference type="Proteomes" id="UP001231189"/>
    </source>
</evidence>
<dbReference type="PROSITE" id="PS50011">
    <property type="entry name" value="PROTEIN_KINASE_DOM"/>
    <property type="match status" value="1"/>
</dbReference>
<dbReference type="Proteomes" id="UP001231189">
    <property type="component" value="Unassembled WGS sequence"/>
</dbReference>
<dbReference type="GO" id="GO:0004672">
    <property type="term" value="F:protein kinase activity"/>
    <property type="evidence" value="ECO:0007669"/>
    <property type="project" value="InterPro"/>
</dbReference>